<keyword evidence="8" id="KW-0670">Pyruvate</keyword>
<dbReference type="InterPro" id="IPR034457">
    <property type="entry name" value="Organic_radical-activating"/>
</dbReference>
<dbReference type="PANTHER" id="PTHR30352:SF13">
    <property type="entry name" value="GLYCYL-RADICAL ENZYME ACTIVATING ENZYME YJJW-RELATED"/>
    <property type="match status" value="1"/>
</dbReference>
<dbReference type="GO" id="GO:0016829">
    <property type="term" value="F:lyase activity"/>
    <property type="evidence" value="ECO:0007669"/>
    <property type="project" value="UniProtKB-KW"/>
</dbReference>
<dbReference type="RefSeq" id="WP_130435680.1">
    <property type="nucleotide sequence ID" value="NZ_SGXF01000005.1"/>
</dbReference>
<dbReference type="Gene3D" id="3.20.20.70">
    <property type="entry name" value="Aldolase class I"/>
    <property type="match status" value="1"/>
</dbReference>
<keyword evidence="9" id="KW-1185">Reference proteome</keyword>
<dbReference type="SFLD" id="SFLDG01094">
    <property type="entry name" value="Uncharacterised_Radical_SAM_Su"/>
    <property type="match status" value="1"/>
</dbReference>
<dbReference type="PANTHER" id="PTHR30352">
    <property type="entry name" value="PYRUVATE FORMATE-LYASE-ACTIVATING ENZYME"/>
    <property type="match status" value="1"/>
</dbReference>
<evidence type="ECO:0000313" key="9">
    <source>
        <dbReference type="Proteomes" id="UP000292927"/>
    </source>
</evidence>
<evidence type="ECO:0000256" key="4">
    <source>
        <dbReference type="ARBA" id="ARBA00022723"/>
    </source>
</evidence>
<dbReference type="CDD" id="cd01335">
    <property type="entry name" value="Radical_SAM"/>
    <property type="match status" value="1"/>
</dbReference>
<name>A0A4Q7P2N8_9FIRM</name>
<dbReference type="NCBIfam" id="TIGR02495">
    <property type="entry name" value="NrdG2"/>
    <property type="match status" value="1"/>
</dbReference>
<dbReference type="SFLD" id="SFLDS00029">
    <property type="entry name" value="Radical_SAM"/>
    <property type="match status" value="1"/>
</dbReference>
<evidence type="ECO:0000259" key="7">
    <source>
        <dbReference type="PROSITE" id="PS51918"/>
    </source>
</evidence>
<dbReference type="OrthoDB" id="9782387at2"/>
<evidence type="ECO:0000313" key="8">
    <source>
        <dbReference type="EMBL" id="RZS94044.1"/>
    </source>
</evidence>
<dbReference type="InterPro" id="IPR058240">
    <property type="entry name" value="rSAM_sf"/>
</dbReference>
<dbReference type="Pfam" id="PF04055">
    <property type="entry name" value="Radical_SAM"/>
    <property type="match status" value="1"/>
</dbReference>
<dbReference type="SUPFAM" id="SSF102114">
    <property type="entry name" value="Radical SAM enzymes"/>
    <property type="match status" value="1"/>
</dbReference>
<dbReference type="PROSITE" id="PS51918">
    <property type="entry name" value="RADICAL_SAM"/>
    <property type="match status" value="1"/>
</dbReference>
<dbReference type="EMBL" id="SGXF01000005">
    <property type="protein sequence ID" value="RZS94044.1"/>
    <property type="molecule type" value="Genomic_DNA"/>
</dbReference>
<dbReference type="GO" id="GO:0046872">
    <property type="term" value="F:metal ion binding"/>
    <property type="evidence" value="ECO:0007669"/>
    <property type="project" value="UniProtKB-KW"/>
</dbReference>
<protein>
    <submittedName>
        <fullName evidence="8">Pyruvate formate lyase activating enzyme</fullName>
    </submittedName>
</protein>
<dbReference type="SFLD" id="SFLDG01067">
    <property type="entry name" value="SPASM/twitch_domain_containing"/>
    <property type="match status" value="1"/>
</dbReference>
<gene>
    <name evidence="8" type="ORF">EV209_2410</name>
</gene>
<reference evidence="8 9" key="1">
    <citation type="submission" date="2019-02" db="EMBL/GenBank/DDBJ databases">
        <title>Genomic Encyclopedia of Type Strains, Phase IV (KMG-IV): sequencing the most valuable type-strain genomes for metagenomic binning, comparative biology and taxonomic classification.</title>
        <authorList>
            <person name="Goeker M."/>
        </authorList>
    </citation>
    <scope>NUCLEOTIDE SEQUENCE [LARGE SCALE GENOMIC DNA]</scope>
    <source>
        <strain evidence="8 9">DSM 29486</strain>
    </source>
</reference>
<dbReference type="InterPro" id="IPR007197">
    <property type="entry name" value="rSAM"/>
</dbReference>
<organism evidence="8 9">
    <name type="scientific">Cuneatibacter caecimuris</name>
    <dbReference type="NCBI Taxonomy" id="1796618"/>
    <lineage>
        <taxon>Bacteria</taxon>
        <taxon>Bacillati</taxon>
        <taxon>Bacillota</taxon>
        <taxon>Clostridia</taxon>
        <taxon>Lachnospirales</taxon>
        <taxon>Lachnospiraceae</taxon>
        <taxon>Cuneatibacter</taxon>
    </lineage>
</organism>
<dbReference type="Proteomes" id="UP000292927">
    <property type="component" value="Unassembled WGS sequence"/>
</dbReference>
<feature type="domain" description="Radical SAM core" evidence="7">
    <location>
        <begin position="12"/>
        <end position="224"/>
    </location>
</feature>
<comment type="caution">
    <text evidence="8">The sequence shown here is derived from an EMBL/GenBank/DDBJ whole genome shotgun (WGS) entry which is preliminary data.</text>
</comment>
<dbReference type="GO" id="GO:0051539">
    <property type="term" value="F:4 iron, 4 sulfur cluster binding"/>
    <property type="evidence" value="ECO:0007669"/>
    <property type="project" value="UniProtKB-KW"/>
</dbReference>
<keyword evidence="4" id="KW-0479">Metal-binding</keyword>
<proteinExistence type="predicted"/>
<accession>A0A4Q7P2N8</accession>
<evidence type="ECO:0000256" key="5">
    <source>
        <dbReference type="ARBA" id="ARBA00023004"/>
    </source>
</evidence>
<keyword evidence="3" id="KW-0949">S-adenosyl-L-methionine</keyword>
<keyword evidence="6" id="KW-0411">Iron-sulfur</keyword>
<evidence type="ECO:0000256" key="6">
    <source>
        <dbReference type="ARBA" id="ARBA00023014"/>
    </source>
</evidence>
<dbReference type="InterPro" id="IPR013785">
    <property type="entry name" value="Aldolase_TIM"/>
</dbReference>
<keyword evidence="5" id="KW-0408">Iron</keyword>
<dbReference type="InterPro" id="IPR012840">
    <property type="entry name" value="NrdG2"/>
</dbReference>
<keyword evidence="2" id="KW-0004">4Fe-4S</keyword>
<evidence type="ECO:0000256" key="1">
    <source>
        <dbReference type="ARBA" id="ARBA00001966"/>
    </source>
</evidence>
<dbReference type="AlphaFoldDB" id="A0A4Q7P2N8"/>
<evidence type="ECO:0000256" key="3">
    <source>
        <dbReference type="ARBA" id="ARBA00022691"/>
    </source>
</evidence>
<keyword evidence="8" id="KW-0456">Lyase</keyword>
<comment type="cofactor">
    <cofactor evidence="1">
        <name>[4Fe-4S] cluster</name>
        <dbReference type="ChEBI" id="CHEBI:49883"/>
    </cofactor>
</comment>
<sequence>MNIYGLQKTTLLDYPEHVAATLFTGGCNFRCPYCHNSELLSPGDPPVYSEEDILTFLTRRKGILEGVCITGGEPTLQPDLPDFIRKVKNLGLLVKLDTNGTRPEMLKYLLEENLLDYAAMDIKNSRCSYSSTAGIPGGCLAAVEKSVQLLLHASVPYEFRTTAVRELHCESDFLDIAGWLAGCRAYFLQNYRDSEQVLCPGAFHPFKKQELDRFIQILQKTIPSAAVRGVD</sequence>
<evidence type="ECO:0000256" key="2">
    <source>
        <dbReference type="ARBA" id="ARBA00022485"/>
    </source>
</evidence>